<dbReference type="SUPFAM" id="SSF52777">
    <property type="entry name" value="CoA-dependent acyltransferases"/>
    <property type="match status" value="2"/>
</dbReference>
<name>A0A3M2M0L0_9ACTN</name>
<dbReference type="Gene3D" id="3.30.559.10">
    <property type="entry name" value="Chloramphenicol acetyltransferase-like domain"/>
    <property type="match status" value="1"/>
</dbReference>
<feature type="compositionally biased region" description="Basic and acidic residues" evidence="4">
    <location>
        <begin position="840"/>
        <end position="851"/>
    </location>
</feature>
<gene>
    <name evidence="6" type="ORF">EBN88_12505</name>
</gene>
<dbReference type="Gene3D" id="3.30.300.30">
    <property type="match status" value="1"/>
</dbReference>
<evidence type="ECO:0000256" key="1">
    <source>
        <dbReference type="ARBA" id="ARBA00001957"/>
    </source>
</evidence>
<dbReference type="Pfam" id="PF00668">
    <property type="entry name" value="Condensation"/>
    <property type="match status" value="1"/>
</dbReference>
<keyword evidence="7" id="KW-1185">Reference proteome</keyword>
<dbReference type="Proteomes" id="UP000278673">
    <property type="component" value="Unassembled WGS sequence"/>
</dbReference>
<comment type="caution">
    <text evidence="6">The sequence shown here is derived from an EMBL/GenBank/DDBJ whole genome shotgun (WGS) entry which is preliminary data.</text>
</comment>
<dbReference type="SUPFAM" id="SSF56801">
    <property type="entry name" value="Acetyl-CoA synthetase-like"/>
    <property type="match status" value="1"/>
</dbReference>
<comment type="cofactor">
    <cofactor evidence="1">
        <name>pantetheine 4'-phosphate</name>
        <dbReference type="ChEBI" id="CHEBI:47942"/>
    </cofactor>
</comment>
<dbReference type="PROSITE" id="PS50075">
    <property type="entry name" value="CARRIER"/>
    <property type="match status" value="1"/>
</dbReference>
<proteinExistence type="predicted"/>
<dbReference type="Pfam" id="PF00550">
    <property type="entry name" value="PP-binding"/>
    <property type="match status" value="1"/>
</dbReference>
<dbReference type="InterPro" id="IPR020806">
    <property type="entry name" value="PKS_PP-bd"/>
</dbReference>
<organism evidence="6 7">
    <name type="scientific">Streptomyces triticirhizae</name>
    <dbReference type="NCBI Taxonomy" id="2483353"/>
    <lineage>
        <taxon>Bacteria</taxon>
        <taxon>Bacillati</taxon>
        <taxon>Actinomycetota</taxon>
        <taxon>Actinomycetes</taxon>
        <taxon>Kitasatosporales</taxon>
        <taxon>Streptomycetaceae</taxon>
        <taxon>Streptomyces</taxon>
    </lineage>
</organism>
<evidence type="ECO:0000259" key="5">
    <source>
        <dbReference type="PROSITE" id="PS50075"/>
    </source>
</evidence>
<dbReference type="AlphaFoldDB" id="A0A3M2M0L0"/>
<dbReference type="RefSeq" id="WP_122183922.1">
    <property type="nucleotide sequence ID" value="NZ_RFFJ01000055.1"/>
</dbReference>
<dbReference type="Gene3D" id="3.40.50.12780">
    <property type="entry name" value="N-terminal domain of ligase-like"/>
    <property type="match status" value="1"/>
</dbReference>
<dbReference type="InterPro" id="IPR020845">
    <property type="entry name" value="AMP-binding_CS"/>
</dbReference>
<dbReference type="InterPro" id="IPR025110">
    <property type="entry name" value="AMP-bd_C"/>
</dbReference>
<dbReference type="SMART" id="SM00823">
    <property type="entry name" value="PKS_PP"/>
    <property type="match status" value="1"/>
</dbReference>
<dbReference type="GO" id="GO:0017000">
    <property type="term" value="P:antibiotic biosynthetic process"/>
    <property type="evidence" value="ECO:0007669"/>
    <property type="project" value="UniProtKB-ARBA"/>
</dbReference>
<feature type="region of interest" description="Disordered" evidence="4">
    <location>
        <begin position="448"/>
        <end position="478"/>
    </location>
</feature>
<dbReference type="PROSITE" id="PS00455">
    <property type="entry name" value="AMP_BINDING"/>
    <property type="match status" value="1"/>
</dbReference>
<keyword evidence="2" id="KW-0596">Phosphopantetheine</keyword>
<dbReference type="PANTHER" id="PTHR45527:SF1">
    <property type="entry name" value="FATTY ACID SYNTHASE"/>
    <property type="match status" value="1"/>
</dbReference>
<dbReference type="EMBL" id="RFFJ01000055">
    <property type="protein sequence ID" value="RMI40638.1"/>
    <property type="molecule type" value="Genomic_DNA"/>
</dbReference>
<sequence length="1098" mass="116070">MTAPLTTPVGTRPDPAPADAGPGWRAPLTETQLGLLMVHRTVAVPHLYNVVAEATLDPGCPHERLRAALAEVLAVQPALRMGLLTTPQPHAVLVDPPTPDALPLSDEPMAPGDWERAHRAAVDRLSRATFDFAAPPLLRAIHLRTTTGDRAALLLVAHHTVFDGYSLRPLVDDLNAALAGTLDAGSLRPKRERALRGELLAQQAAAGTPEVEAAAVAMGERLRSAPATVLHPGPGRPTETAFTGRRAELPLGAELSAAVDRARVELGATPFAFFSAVYSAVLARHSGNTTVTFGSPLLSRRTVGSFDLCGFFVHTLPLVFDVDWRVSFAEHLAGVAAPEVQSVKRRVAVSFNRVVRHAEPDRSSNRNPLFAAMLAMQDSTEVRPGGAVWALREHGTGTAKFDLWLGVTPTAAGWLLELEYDPELLPEPVADGVLRSLREAVGAAAKDPSTPLAGLFSDGSGVPEDDGRHRPPPVPGLDGWFRHTARRLPDAVAVEDPAGRLTYREVDAAVDAMAAGLRRRGVVPGQVVGLTTATLTDTVVAMFAALRLNARYLPLDLGLPEERLAYMTRQAECRLVVGEGAVPGATVLSPAEVAGDAGDAETVEAAGVADGTNGVAEEGAAGQPGAGYVMFTSGSTGRPKGVVMSEGPLLNLSAWQLDALAMDEGTRFLQYAPLGFDVSFQEIVPTLLVGGTVVSREPADRRDLPAVVRRIVDGDLTHVYLPVAALRPFVQAARSAGAGLERVTTVCVSGEQLVVDREIEDFFAERPHLTLINLYGPTETHAVTTQRLTGAARGWPSHVPIGVPVHGVTAQVIDRTGHLAPPGVAGELLLGGACPADGYVNDRERTDERFVPDPYGPPGARRYRTGDQVLGDADGTLIFLGRDDDQVKIRGYRVELGEIEAAALAHPRVREAVAAARGEGAERHLLLFVRLAGPAGAAGSADGVRRELAALLAERLPGYMVPGRVLPVDVVPTTGNGKVDRPALLATADALIARLEAPPDPDVAAGRPDDPLQAQLLELWAELLERRDLTLDRSLLECGAHSLNVLSALTRIEQRFGARIAVLDFFRAPTIRELARLVEAEVGAAAAGAGPAPNGATT</sequence>
<dbReference type="GO" id="GO:0008610">
    <property type="term" value="P:lipid biosynthetic process"/>
    <property type="evidence" value="ECO:0007669"/>
    <property type="project" value="UniProtKB-ARBA"/>
</dbReference>
<feature type="region of interest" description="Disordered" evidence="4">
    <location>
        <begin position="840"/>
        <end position="866"/>
    </location>
</feature>
<dbReference type="GO" id="GO:0044550">
    <property type="term" value="P:secondary metabolite biosynthetic process"/>
    <property type="evidence" value="ECO:0007669"/>
    <property type="project" value="TreeGrafter"/>
</dbReference>
<protein>
    <submittedName>
        <fullName evidence="6">Non-ribosomal peptide synthetase</fullName>
    </submittedName>
</protein>
<evidence type="ECO:0000313" key="6">
    <source>
        <dbReference type="EMBL" id="RMI40638.1"/>
    </source>
</evidence>
<dbReference type="Gene3D" id="3.30.559.30">
    <property type="entry name" value="Nonribosomal peptide synthetase, condensation domain"/>
    <property type="match status" value="1"/>
</dbReference>
<evidence type="ECO:0000256" key="2">
    <source>
        <dbReference type="ARBA" id="ARBA00022450"/>
    </source>
</evidence>
<dbReference type="Pfam" id="PF00501">
    <property type="entry name" value="AMP-binding"/>
    <property type="match status" value="1"/>
</dbReference>
<feature type="domain" description="Carrier" evidence="5">
    <location>
        <begin position="1007"/>
        <end position="1082"/>
    </location>
</feature>
<dbReference type="InterPro" id="IPR000873">
    <property type="entry name" value="AMP-dep_synth/lig_dom"/>
</dbReference>
<dbReference type="NCBIfam" id="TIGR01733">
    <property type="entry name" value="AA-adenyl-dom"/>
    <property type="match status" value="1"/>
</dbReference>
<dbReference type="InterPro" id="IPR010071">
    <property type="entry name" value="AA_adenyl_dom"/>
</dbReference>
<keyword evidence="3" id="KW-0597">Phosphoprotein</keyword>
<dbReference type="Pfam" id="PF13193">
    <property type="entry name" value="AMP-binding_C"/>
    <property type="match status" value="1"/>
</dbReference>
<dbReference type="PANTHER" id="PTHR45527">
    <property type="entry name" value="NONRIBOSOMAL PEPTIDE SYNTHETASE"/>
    <property type="match status" value="1"/>
</dbReference>
<dbReference type="GO" id="GO:0031177">
    <property type="term" value="F:phosphopantetheine binding"/>
    <property type="evidence" value="ECO:0007669"/>
    <property type="project" value="InterPro"/>
</dbReference>
<dbReference type="InterPro" id="IPR045851">
    <property type="entry name" value="AMP-bd_C_sf"/>
</dbReference>
<dbReference type="GO" id="GO:0005737">
    <property type="term" value="C:cytoplasm"/>
    <property type="evidence" value="ECO:0007669"/>
    <property type="project" value="TreeGrafter"/>
</dbReference>
<dbReference type="Gene3D" id="1.10.1200.10">
    <property type="entry name" value="ACP-like"/>
    <property type="match status" value="1"/>
</dbReference>
<dbReference type="CDD" id="cd05930">
    <property type="entry name" value="A_NRPS"/>
    <property type="match status" value="1"/>
</dbReference>
<evidence type="ECO:0000313" key="7">
    <source>
        <dbReference type="Proteomes" id="UP000278673"/>
    </source>
</evidence>
<reference evidence="6 7" key="1">
    <citation type="submission" date="2018-10" db="EMBL/GenBank/DDBJ databases">
        <title>Isolation, diversity and antifungal activity of actinobacteria from wheat.</title>
        <authorList>
            <person name="Han C."/>
        </authorList>
    </citation>
    <scope>NUCLEOTIDE SEQUENCE [LARGE SCALE GENOMIC DNA]</scope>
    <source>
        <strain evidence="6 7">NEAU-YY642</strain>
    </source>
</reference>
<evidence type="ECO:0000256" key="4">
    <source>
        <dbReference type="SAM" id="MobiDB-lite"/>
    </source>
</evidence>
<dbReference type="InterPro" id="IPR001242">
    <property type="entry name" value="Condensation_dom"/>
</dbReference>
<dbReference type="SUPFAM" id="SSF47336">
    <property type="entry name" value="ACP-like"/>
    <property type="match status" value="1"/>
</dbReference>
<dbReference type="InterPro" id="IPR042099">
    <property type="entry name" value="ANL_N_sf"/>
</dbReference>
<evidence type="ECO:0000256" key="3">
    <source>
        <dbReference type="ARBA" id="ARBA00022553"/>
    </source>
</evidence>
<dbReference type="InterPro" id="IPR009081">
    <property type="entry name" value="PP-bd_ACP"/>
</dbReference>
<dbReference type="InterPro" id="IPR036736">
    <property type="entry name" value="ACP-like_sf"/>
</dbReference>
<accession>A0A3M2M0L0</accession>
<dbReference type="GO" id="GO:0043041">
    <property type="term" value="P:amino acid activation for nonribosomal peptide biosynthetic process"/>
    <property type="evidence" value="ECO:0007669"/>
    <property type="project" value="TreeGrafter"/>
</dbReference>
<dbReference type="GO" id="GO:0003824">
    <property type="term" value="F:catalytic activity"/>
    <property type="evidence" value="ECO:0007669"/>
    <property type="project" value="InterPro"/>
</dbReference>
<feature type="region of interest" description="Disordered" evidence="4">
    <location>
        <begin position="1"/>
        <end position="25"/>
    </location>
</feature>
<dbReference type="InterPro" id="IPR023213">
    <property type="entry name" value="CAT-like_dom_sf"/>
</dbReference>